<evidence type="ECO:0000313" key="2">
    <source>
        <dbReference type="EMBL" id="MBE3638155.1"/>
    </source>
</evidence>
<comment type="similarity">
    <text evidence="1">Belongs to the RutC family.</text>
</comment>
<dbReference type="Gene3D" id="3.30.1330.40">
    <property type="entry name" value="RutC-like"/>
    <property type="match status" value="1"/>
</dbReference>
<dbReference type="Proteomes" id="UP000609121">
    <property type="component" value="Unassembled WGS sequence"/>
</dbReference>
<organism evidence="2 3">
    <name type="scientific">Mangrovicoccus algicola</name>
    <dbReference type="NCBI Taxonomy" id="2771008"/>
    <lineage>
        <taxon>Bacteria</taxon>
        <taxon>Pseudomonadati</taxon>
        <taxon>Pseudomonadota</taxon>
        <taxon>Alphaproteobacteria</taxon>
        <taxon>Rhodobacterales</taxon>
        <taxon>Paracoccaceae</taxon>
        <taxon>Mangrovicoccus</taxon>
    </lineage>
</organism>
<protein>
    <submittedName>
        <fullName evidence="2">RidA family protein</fullName>
    </submittedName>
</protein>
<dbReference type="GO" id="GO:0005829">
    <property type="term" value="C:cytosol"/>
    <property type="evidence" value="ECO:0007669"/>
    <property type="project" value="TreeGrafter"/>
</dbReference>
<dbReference type="AlphaFoldDB" id="A0A8J6YUT8"/>
<dbReference type="InterPro" id="IPR006175">
    <property type="entry name" value="YjgF/YER057c/UK114"/>
</dbReference>
<dbReference type="PANTHER" id="PTHR11803">
    <property type="entry name" value="2-IMINOBUTANOATE/2-IMINOPROPANOATE DEAMINASE RIDA"/>
    <property type="match status" value="1"/>
</dbReference>
<proteinExistence type="inferred from homology"/>
<keyword evidence="3" id="KW-1185">Reference proteome</keyword>
<gene>
    <name evidence="2" type="ORF">ICN82_08085</name>
</gene>
<comment type="caution">
    <text evidence="2">The sequence shown here is derived from an EMBL/GenBank/DDBJ whole genome shotgun (WGS) entry which is preliminary data.</text>
</comment>
<accession>A0A8J6YUT8</accession>
<dbReference type="SUPFAM" id="SSF55298">
    <property type="entry name" value="YjgF-like"/>
    <property type="match status" value="1"/>
</dbReference>
<evidence type="ECO:0000256" key="1">
    <source>
        <dbReference type="ARBA" id="ARBA00010552"/>
    </source>
</evidence>
<dbReference type="GO" id="GO:0019239">
    <property type="term" value="F:deaminase activity"/>
    <property type="evidence" value="ECO:0007669"/>
    <property type="project" value="TreeGrafter"/>
</dbReference>
<dbReference type="EMBL" id="JACVXA010000018">
    <property type="protein sequence ID" value="MBE3638155.1"/>
    <property type="molecule type" value="Genomic_DNA"/>
</dbReference>
<dbReference type="CDD" id="cd00448">
    <property type="entry name" value="YjgF_YER057c_UK114_family"/>
    <property type="match status" value="1"/>
</dbReference>
<reference evidence="2" key="1">
    <citation type="submission" date="2020-09" db="EMBL/GenBank/DDBJ databases">
        <title>A novel bacterium of genus Mangrovicoccus, isolated from South China Sea.</title>
        <authorList>
            <person name="Huang H."/>
            <person name="Mo K."/>
            <person name="Hu Y."/>
        </authorList>
    </citation>
    <scope>NUCLEOTIDE SEQUENCE</scope>
    <source>
        <strain evidence="2">HB182678</strain>
    </source>
</reference>
<dbReference type="InterPro" id="IPR035959">
    <property type="entry name" value="RutC-like_sf"/>
</dbReference>
<dbReference type="PANTHER" id="PTHR11803:SF58">
    <property type="entry name" value="PROTEIN HMF1-RELATED"/>
    <property type="match status" value="1"/>
</dbReference>
<evidence type="ECO:0000313" key="3">
    <source>
        <dbReference type="Proteomes" id="UP000609121"/>
    </source>
</evidence>
<dbReference type="RefSeq" id="WP_193181546.1">
    <property type="nucleotide sequence ID" value="NZ_JACVXA010000018.1"/>
</dbReference>
<name>A0A8J6YUT8_9RHOB</name>
<dbReference type="Pfam" id="PF01042">
    <property type="entry name" value="Ribonuc_L-PSP"/>
    <property type="match status" value="1"/>
</dbReference>
<sequence>MQTSLKRMNPATLPNAGSMGYSQIVITNPGTLAFVSGQVAQTADGSAVPDGLEAQTRQVVANLTEALKSVGASTYDIVQMRIYVTDLDEDAMAIAMPPIMAFLDGAAPSLTGIGVAALAGPDLKIEIEMIVQIST</sequence>